<dbReference type="Proteomes" id="UP000289411">
    <property type="component" value="Unassembled WGS sequence"/>
</dbReference>
<accession>A0A4Q2R8Q2</accession>
<name>A0A4Q2R8Q2_9HYPH</name>
<evidence type="ECO:0000256" key="3">
    <source>
        <dbReference type="ARBA" id="ARBA00022729"/>
    </source>
</evidence>
<evidence type="ECO:0000256" key="1">
    <source>
        <dbReference type="ARBA" id="ARBA00010333"/>
    </source>
</evidence>
<keyword evidence="3 5" id="KW-0732">Signal</keyword>
<dbReference type="GO" id="GO:0006865">
    <property type="term" value="P:amino acid transport"/>
    <property type="evidence" value="ECO:0007669"/>
    <property type="project" value="TreeGrafter"/>
</dbReference>
<proteinExistence type="inferred from homology"/>
<dbReference type="InterPro" id="IPR051455">
    <property type="entry name" value="Bact_solute-bind_prot3"/>
</dbReference>
<evidence type="ECO:0008006" key="8">
    <source>
        <dbReference type="Google" id="ProtNLM"/>
    </source>
</evidence>
<feature type="chain" id="PRO_5020197565" description="Solute-binding protein family 3/N-terminal domain-containing protein" evidence="5">
    <location>
        <begin position="24"/>
        <end position="327"/>
    </location>
</feature>
<evidence type="ECO:0000313" key="6">
    <source>
        <dbReference type="EMBL" id="RYB03246.1"/>
    </source>
</evidence>
<comment type="similarity">
    <text evidence="1">Belongs to the bacterial solute-binding protein 3 family.</text>
</comment>
<evidence type="ECO:0000313" key="7">
    <source>
        <dbReference type="Proteomes" id="UP000289411"/>
    </source>
</evidence>
<evidence type="ECO:0000256" key="5">
    <source>
        <dbReference type="SAM" id="SignalP"/>
    </source>
</evidence>
<reference evidence="6 7" key="2">
    <citation type="submission" date="2019-02" db="EMBL/GenBank/DDBJ databases">
        <title>'Lichenibacterium ramalinii' gen. nov. sp. nov., 'Lichenibacterium minor' gen. nov. sp. nov.</title>
        <authorList>
            <person name="Pankratov T."/>
        </authorList>
    </citation>
    <scope>NUCLEOTIDE SEQUENCE [LARGE SCALE GENOMIC DNA]</scope>
    <source>
        <strain evidence="6 7">RmlP001</strain>
    </source>
</reference>
<feature type="region of interest" description="Disordered" evidence="4">
    <location>
        <begin position="306"/>
        <end position="327"/>
    </location>
</feature>
<protein>
    <recommendedName>
        <fullName evidence="8">Solute-binding protein family 3/N-terminal domain-containing protein</fullName>
    </recommendedName>
</protein>
<dbReference type="EMBL" id="QYBC01000015">
    <property type="protein sequence ID" value="RYB03246.1"/>
    <property type="molecule type" value="Genomic_DNA"/>
</dbReference>
<feature type="signal peptide" evidence="5">
    <location>
        <begin position="1"/>
        <end position="23"/>
    </location>
</feature>
<comment type="caution">
    <text evidence="6">The sequence shown here is derived from an EMBL/GenBank/DDBJ whole genome shotgun (WGS) entry which is preliminary data.</text>
</comment>
<gene>
    <name evidence="6" type="ORF">D3272_17635</name>
</gene>
<dbReference type="AlphaFoldDB" id="A0A4Q2R8Q2"/>
<dbReference type="PANTHER" id="PTHR30085:SF6">
    <property type="entry name" value="ABC TRANSPORTER GLUTAMINE-BINDING PROTEIN GLNH"/>
    <property type="match status" value="1"/>
</dbReference>
<organism evidence="6 7">
    <name type="scientific">Lichenibacterium ramalinae</name>
    <dbReference type="NCBI Taxonomy" id="2316527"/>
    <lineage>
        <taxon>Bacteria</taxon>
        <taxon>Pseudomonadati</taxon>
        <taxon>Pseudomonadota</taxon>
        <taxon>Alphaproteobacteria</taxon>
        <taxon>Hyphomicrobiales</taxon>
        <taxon>Lichenihabitantaceae</taxon>
        <taxon>Lichenibacterium</taxon>
    </lineage>
</organism>
<keyword evidence="7" id="KW-1185">Reference proteome</keyword>
<dbReference type="OrthoDB" id="8442366at2"/>
<evidence type="ECO:0000256" key="4">
    <source>
        <dbReference type="SAM" id="MobiDB-lite"/>
    </source>
</evidence>
<keyword evidence="2" id="KW-0813">Transport</keyword>
<dbReference type="Gene3D" id="3.40.190.10">
    <property type="entry name" value="Periplasmic binding protein-like II"/>
    <property type="match status" value="2"/>
</dbReference>
<evidence type="ECO:0000256" key="2">
    <source>
        <dbReference type="ARBA" id="ARBA00022448"/>
    </source>
</evidence>
<sequence>MSGRALAVAALLLAGAAAVPARAGPVIDRIAAARAVSCGAEERPGVAAVEEGSDGPAHGLAVDLCRAMAVAALGPGAQARFTVMDAAKDFEAARAGAFDVLFLSAGTIVSQHLADRIVLGAPAFIETEAVMVPEASPVRTLHDLSGASLCFMIGTGAQRALEAALERDGVAVKRLGFGEDVELRDAYNVGRCTAVAGDATFLAEVRQDGGVHGLKSRLLDAPLALDPVFLATGTADGRWSAMTAWVLQALVLGSAPRSGWTGAGAAPLAEAATPLGFRPGWYAETVGATGTYAELWAKNLGAGSDLKLPPGPNQPWPAGTMVVPASP</sequence>
<dbReference type="PANTHER" id="PTHR30085">
    <property type="entry name" value="AMINO ACID ABC TRANSPORTER PERMEASE"/>
    <property type="match status" value="1"/>
</dbReference>
<dbReference type="SUPFAM" id="SSF53850">
    <property type="entry name" value="Periplasmic binding protein-like II"/>
    <property type="match status" value="1"/>
</dbReference>
<reference evidence="6 7" key="1">
    <citation type="submission" date="2018-09" db="EMBL/GenBank/DDBJ databases">
        <authorList>
            <person name="Grouzdev D.S."/>
            <person name="Krutkina M.S."/>
        </authorList>
    </citation>
    <scope>NUCLEOTIDE SEQUENCE [LARGE SCALE GENOMIC DNA]</scope>
    <source>
        <strain evidence="6 7">RmlP001</strain>
    </source>
</reference>
<dbReference type="RefSeq" id="WP_129220534.1">
    <property type="nucleotide sequence ID" value="NZ_QYBC01000015.1"/>
</dbReference>